<reference evidence="1 2" key="1">
    <citation type="submission" date="2017-02" db="EMBL/GenBank/DDBJ databases">
        <authorList>
            <person name="Peterson S.W."/>
        </authorList>
    </citation>
    <scope>NUCLEOTIDE SEQUENCE [LARGE SCALE GENOMIC DNA]</scope>
    <source>
        <strain evidence="1 2">DSM 25262</strain>
    </source>
</reference>
<evidence type="ECO:0000313" key="2">
    <source>
        <dbReference type="Proteomes" id="UP000190961"/>
    </source>
</evidence>
<dbReference type="STRING" id="688867.SAMN05660236_4749"/>
<gene>
    <name evidence="1" type="ORF">SAMN05660236_4749</name>
</gene>
<name>A0A1T5M8I9_9BACT</name>
<evidence type="ECO:0008006" key="3">
    <source>
        <dbReference type="Google" id="ProtNLM"/>
    </source>
</evidence>
<dbReference type="Proteomes" id="UP000190961">
    <property type="component" value="Unassembled WGS sequence"/>
</dbReference>
<dbReference type="EMBL" id="FUZU01000003">
    <property type="protein sequence ID" value="SKC84324.1"/>
    <property type="molecule type" value="Genomic_DNA"/>
</dbReference>
<dbReference type="OrthoDB" id="968128at2"/>
<proteinExistence type="predicted"/>
<dbReference type="RefSeq" id="WP_143785901.1">
    <property type="nucleotide sequence ID" value="NZ_FUZU01000003.1"/>
</dbReference>
<accession>A0A1T5M8I9</accession>
<keyword evidence="2" id="KW-1185">Reference proteome</keyword>
<organism evidence="1 2">
    <name type="scientific">Ohtaekwangia koreensis</name>
    <dbReference type="NCBI Taxonomy" id="688867"/>
    <lineage>
        <taxon>Bacteria</taxon>
        <taxon>Pseudomonadati</taxon>
        <taxon>Bacteroidota</taxon>
        <taxon>Cytophagia</taxon>
        <taxon>Cytophagales</taxon>
        <taxon>Fulvivirgaceae</taxon>
        <taxon>Ohtaekwangia</taxon>
    </lineage>
</organism>
<protein>
    <recommendedName>
        <fullName evidence="3">HEAT repeat-containing protein</fullName>
    </recommendedName>
</protein>
<evidence type="ECO:0000313" key="1">
    <source>
        <dbReference type="EMBL" id="SKC84324.1"/>
    </source>
</evidence>
<dbReference type="AlphaFoldDB" id="A0A1T5M8I9"/>
<sequence length="311" mass="35294">MGQSLNRWWIIILFIAIAFPLVSYGQQPEGLLKIYFAEIREGKNPSIPAQVPLPENAKSVLAALPVYQYDTLVMVRSKVYTMLQQVGGGVKQSTLRQTAVSHLVQGCKDKDSGNAGLSLDYLTTFRKDDFSPASKDSIRNLVSKKTAHFDQVLKLAGFLELTDLKETIRPYTQAGNAQSIRWAALVSLSRMNDVSAINEVMKRVRKLPMNDDVVYKIFPDLVYTRNAEAIRYMVEAMQSDDKNCLSADAEREEPIPCGYRIMEQLAPVIEGYPLELDESGDIKTKDYTAALKKAREWFIKHKDYRILRDRF</sequence>